<dbReference type="InterPro" id="IPR000209">
    <property type="entry name" value="Peptidase_S8/S53_dom"/>
</dbReference>
<keyword evidence="5 10" id="KW-0645">Protease</keyword>
<feature type="domain" description="Peptidase S8/S53" evidence="12">
    <location>
        <begin position="2"/>
        <end position="236"/>
    </location>
</feature>
<comment type="subcellular location">
    <subcellularLocation>
        <location evidence="2">Secreted</location>
    </subcellularLocation>
</comment>
<keyword evidence="7 10" id="KW-0378">Hydrolase</keyword>
<feature type="active site" description="Charge relay system" evidence="10">
    <location>
        <position position="11"/>
    </location>
</feature>
<evidence type="ECO:0000256" key="11">
    <source>
        <dbReference type="RuleBase" id="RU003355"/>
    </source>
</evidence>
<evidence type="ECO:0000256" key="1">
    <source>
        <dbReference type="ARBA" id="ARBA00001913"/>
    </source>
</evidence>
<keyword evidence="8 10" id="KW-0720">Serine protease</keyword>
<keyword evidence="16" id="KW-1185">Reference proteome</keyword>
<dbReference type="InterPro" id="IPR015500">
    <property type="entry name" value="Peptidase_S8_subtilisin-rel"/>
</dbReference>
<organism evidence="13 15">
    <name type="scientific">Bacillus clarus</name>
    <dbReference type="NCBI Taxonomy" id="2338372"/>
    <lineage>
        <taxon>Bacteria</taxon>
        <taxon>Bacillati</taxon>
        <taxon>Bacillota</taxon>
        <taxon>Bacilli</taxon>
        <taxon>Bacillales</taxon>
        <taxon>Bacillaceae</taxon>
        <taxon>Bacillus</taxon>
        <taxon>Bacillus cereus group</taxon>
    </lineage>
</organism>
<evidence type="ECO:0000256" key="8">
    <source>
        <dbReference type="ARBA" id="ARBA00022825"/>
    </source>
</evidence>
<evidence type="ECO:0000256" key="10">
    <source>
        <dbReference type="PROSITE-ProRule" id="PRU01240"/>
    </source>
</evidence>
<dbReference type="GO" id="GO:0004252">
    <property type="term" value="F:serine-type endopeptidase activity"/>
    <property type="evidence" value="ECO:0007669"/>
    <property type="project" value="UniProtKB-UniRule"/>
</dbReference>
<dbReference type="CDD" id="cd07477">
    <property type="entry name" value="Peptidases_S8_Subtilisin_subset"/>
    <property type="match status" value="1"/>
</dbReference>
<evidence type="ECO:0000313" key="14">
    <source>
        <dbReference type="EMBL" id="RFT66222.1"/>
    </source>
</evidence>
<dbReference type="EMBL" id="QVOD01000016">
    <property type="protein sequence ID" value="RFT66222.1"/>
    <property type="molecule type" value="Genomic_DNA"/>
</dbReference>
<dbReference type="PANTHER" id="PTHR43806:SF11">
    <property type="entry name" value="CEREVISIN-RELATED"/>
    <property type="match status" value="1"/>
</dbReference>
<dbReference type="AlphaFoldDB" id="A0A090YLH0"/>
<dbReference type="GO" id="GO:0006508">
    <property type="term" value="P:proteolysis"/>
    <property type="evidence" value="ECO:0007669"/>
    <property type="project" value="UniProtKB-KW"/>
</dbReference>
<dbReference type="SUPFAM" id="SSF52743">
    <property type="entry name" value="Subtilisin-like"/>
    <property type="match status" value="1"/>
</dbReference>
<reference evidence="13 15" key="1">
    <citation type="submission" date="2014-04" db="EMBL/GenBank/DDBJ databases">
        <authorList>
            <person name="Bishop-Lilly K.A."/>
            <person name="Broomall S.M."/>
            <person name="Chain P.S."/>
            <person name="Chertkov O."/>
            <person name="Coyne S.R."/>
            <person name="Daligault H.E."/>
            <person name="Davenport K.W."/>
            <person name="Erkkila T."/>
            <person name="Frey K.G."/>
            <person name="Gibbons H.S."/>
            <person name="Gu W."/>
            <person name="Jaissle J."/>
            <person name="Johnson S.L."/>
            <person name="Koroleva G.I."/>
            <person name="Ladner J.T."/>
            <person name="Lo C.-C."/>
            <person name="Minogue T.D."/>
            <person name="Munk C."/>
            <person name="Palacios G.F."/>
            <person name="Redden C.L."/>
            <person name="Rosenzweig C.N."/>
            <person name="Scholz M.B."/>
            <person name="Teshima H."/>
            <person name="Xu Y."/>
        </authorList>
    </citation>
    <scope>NUCLEOTIDE SEQUENCE [LARGE SCALE GENOMIC DNA]</scope>
    <source>
        <strain evidence="13 15">BHP</strain>
    </source>
</reference>
<evidence type="ECO:0000313" key="15">
    <source>
        <dbReference type="Proteomes" id="UP000029389"/>
    </source>
</evidence>
<evidence type="ECO:0000313" key="16">
    <source>
        <dbReference type="Proteomes" id="UP000264294"/>
    </source>
</evidence>
<dbReference type="PROSITE" id="PS00136">
    <property type="entry name" value="SUBTILASE_ASP"/>
    <property type="match status" value="1"/>
</dbReference>
<comment type="caution">
    <text evidence="13">The sequence shown here is derived from an EMBL/GenBank/DDBJ whole genome shotgun (WGS) entry which is preliminary data.</text>
</comment>
<keyword evidence="9" id="KW-0106">Calcium</keyword>
<dbReference type="EMBL" id="JMQC01000008">
    <property type="protein sequence ID" value="KFM99653.1"/>
    <property type="molecule type" value="Genomic_DNA"/>
</dbReference>
<feature type="active site" description="Charge relay system" evidence="10">
    <location>
        <position position="212"/>
    </location>
</feature>
<accession>A0A090YLH0</accession>
<evidence type="ECO:0000256" key="9">
    <source>
        <dbReference type="ARBA" id="ARBA00022837"/>
    </source>
</evidence>
<dbReference type="InterPro" id="IPR036852">
    <property type="entry name" value="Peptidase_S8/S53_dom_sf"/>
</dbReference>
<dbReference type="PATRIC" id="fig|1405.8.peg.3664"/>
<evidence type="ECO:0000256" key="2">
    <source>
        <dbReference type="ARBA" id="ARBA00004613"/>
    </source>
</evidence>
<feature type="active site" description="Charge relay system" evidence="10">
    <location>
        <position position="48"/>
    </location>
</feature>
<evidence type="ECO:0000256" key="3">
    <source>
        <dbReference type="ARBA" id="ARBA00011073"/>
    </source>
</evidence>
<name>A0A090YLH0_9BACI</name>
<proteinExistence type="inferred from homology"/>
<sequence length="267" mass="28831">MGENIVVAIIDSGCEVEHPDLRERIIGGYNFTLDDDGIKNVYQDYLGHGTHIAGIVGASNKNIGIMGVAPLSKLLILKVINQQGRAKYGDLVKAIRFAKDWIGPDGETVGVINISLGGKRHDIELHQSIIETFQKGILIVASAGKYGDGDGKTDEILYPAFYDEVIQVGAVSRDMLVMDTSNSNSKIDFVAPGELILSTYKHNTHVKLSGTSMAAPHVTGAIALLLKLFQSTEKELISSEVYEYLSKHAKILGNSPSLEGKGLIQLV</sequence>
<dbReference type="PRINTS" id="PR00723">
    <property type="entry name" value="SUBTILISIN"/>
</dbReference>
<dbReference type="GO" id="GO:0005576">
    <property type="term" value="C:extracellular region"/>
    <property type="evidence" value="ECO:0007669"/>
    <property type="project" value="UniProtKB-SubCell"/>
</dbReference>
<dbReference type="PROSITE" id="PS00138">
    <property type="entry name" value="SUBTILASE_SER"/>
    <property type="match status" value="1"/>
</dbReference>
<gene>
    <name evidence="13" type="primary">isp</name>
    <name evidence="14" type="ORF">D0U04_14635</name>
    <name evidence="13" type="ORF">DJ93_3561</name>
</gene>
<dbReference type="InterPro" id="IPR023828">
    <property type="entry name" value="Peptidase_S8_Ser-AS"/>
</dbReference>
<comment type="similarity">
    <text evidence="3 10 11">Belongs to the peptidase S8 family.</text>
</comment>
<keyword evidence="6" id="KW-0479">Metal-binding</keyword>
<evidence type="ECO:0000256" key="7">
    <source>
        <dbReference type="ARBA" id="ARBA00022801"/>
    </source>
</evidence>
<dbReference type="Proteomes" id="UP000029389">
    <property type="component" value="Unassembled WGS sequence"/>
</dbReference>
<dbReference type="GO" id="GO:0046872">
    <property type="term" value="F:metal ion binding"/>
    <property type="evidence" value="ECO:0007669"/>
    <property type="project" value="UniProtKB-KW"/>
</dbReference>
<dbReference type="RefSeq" id="WP_117287898.1">
    <property type="nucleotide sequence ID" value="NZ_JMQC01000008.1"/>
</dbReference>
<evidence type="ECO:0000259" key="12">
    <source>
        <dbReference type="Pfam" id="PF00082"/>
    </source>
</evidence>
<dbReference type="InterPro" id="IPR023827">
    <property type="entry name" value="Peptidase_S8_Asp-AS"/>
</dbReference>
<evidence type="ECO:0000256" key="5">
    <source>
        <dbReference type="ARBA" id="ARBA00022670"/>
    </source>
</evidence>
<dbReference type="InterPro" id="IPR034202">
    <property type="entry name" value="Subtilisin_Carlsberg-like"/>
</dbReference>
<dbReference type="Gene3D" id="3.40.50.200">
    <property type="entry name" value="Peptidase S8/S53 domain"/>
    <property type="match status" value="1"/>
</dbReference>
<comment type="cofactor">
    <cofactor evidence="1">
        <name>Ca(2+)</name>
        <dbReference type="ChEBI" id="CHEBI:29108"/>
    </cofactor>
</comment>
<dbReference type="InterPro" id="IPR022398">
    <property type="entry name" value="Peptidase_S8_His-AS"/>
</dbReference>
<evidence type="ECO:0000256" key="4">
    <source>
        <dbReference type="ARBA" id="ARBA00022525"/>
    </source>
</evidence>
<evidence type="ECO:0000256" key="6">
    <source>
        <dbReference type="ARBA" id="ARBA00022723"/>
    </source>
</evidence>
<dbReference type="Pfam" id="PF00082">
    <property type="entry name" value="Peptidase_S8"/>
    <property type="match status" value="1"/>
</dbReference>
<protein>
    <submittedName>
        <fullName evidence="13">Intracellular serine protease</fullName>
    </submittedName>
    <submittedName>
        <fullName evidence="14">Peptidase S8</fullName>
    </submittedName>
</protein>
<dbReference type="PROSITE" id="PS00137">
    <property type="entry name" value="SUBTILASE_HIS"/>
    <property type="match status" value="1"/>
</dbReference>
<dbReference type="Proteomes" id="UP000264294">
    <property type="component" value="Unassembled WGS sequence"/>
</dbReference>
<evidence type="ECO:0000313" key="13">
    <source>
        <dbReference type="EMBL" id="KFM99653.1"/>
    </source>
</evidence>
<reference evidence="14 16" key="2">
    <citation type="submission" date="2018-08" db="EMBL/GenBank/DDBJ databases">
        <title>Bacillus clarus sp. nov. strain PS00077A.</title>
        <authorList>
            <person name="Mendez Acevedo M."/>
            <person name="Carroll L."/>
            <person name="Mukherjee M."/>
            <person name="Wiedmann M."/>
            <person name="Kovac J."/>
        </authorList>
    </citation>
    <scope>NUCLEOTIDE SEQUENCE [LARGE SCALE GENOMIC DNA]</scope>
    <source>
        <strain evidence="14 16">PS00077A</strain>
    </source>
</reference>
<dbReference type="PROSITE" id="PS51892">
    <property type="entry name" value="SUBTILASE"/>
    <property type="match status" value="1"/>
</dbReference>
<dbReference type="InterPro" id="IPR050131">
    <property type="entry name" value="Peptidase_S8_subtilisin-like"/>
</dbReference>
<dbReference type="PANTHER" id="PTHR43806">
    <property type="entry name" value="PEPTIDASE S8"/>
    <property type="match status" value="1"/>
</dbReference>
<keyword evidence="4" id="KW-0964">Secreted</keyword>